<reference evidence="2 3" key="1">
    <citation type="submission" date="2018-08" db="EMBL/GenBank/DDBJ databases">
        <title>Genome sequence of Methylocystis hirsuta CSC1, a methanotroph able to accumulate PHAs.</title>
        <authorList>
            <person name="Bordel S."/>
            <person name="Rodriguez E."/>
            <person name="Gancedo J."/>
            <person name="Munoz R."/>
        </authorList>
    </citation>
    <scope>NUCLEOTIDE SEQUENCE [LARGE SCALE GENOMIC DNA]</scope>
    <source>
        <strain evidence="2 3">CSC1</strain>
    </source>
</reference>
<evidence type="ECO:0000313" key="3">
    <source>
        <dbReference type="Proteomes" id="UP000268623"/>
    </source>
</evidence>
<dbReference type="PIRSF" id="PIRSF032064">
    <property type="entry name" value="UCP032064"/>
    <property type="match status" value="1"/>
</dbReference>
<accession>A0A3M9XKS7</accession>
<organism evidence="2 3">
    <name type="scientific">Methylocystis hirsuta</name>
    <dbReference type="NCBI Taxonomy" id="369798"/>
    <lineage>
        <taxon>Bacteria</taxon>
        <taxon>Pseudomonadati</taxon>
        <taxon>Pseudomonadota</taxon>
        <taxon>Alphaproteobacteria</taxon>
        <taxon>Hyphomicrobiales</taxon>
        <taxon>Methylocystaceae</taxon>
        <taxon>Methylocystis</taxon>
    </lineage>
</organism>
<keyword evidence="3" id="KW-1185">Reference proteome</keyword>
<sequence>MSLPSRAKGFKARSLADYVARELDPLIAARGFGEASLLLCWREIVGARIARICAPASLQWPPQRRAKPADPSPGKRRETTPREPATLVLRVDPGFGLEAQHLAPTIIDRVNAHLGWRCVARIALRQEAITPATASRPSLGRAPKPDAAARARAIEAAEGVAEEGLRDALIRLGERALAGPSGAPGDA</sequence>
<dbReference type="InterPro" id="IPR010593">
    <property type="entry name" value="DUF1159"/>
</dbReference>
<dbReference type="EMBL" id="QWDD01000001">
    <property type="protein sequence ID" value="RNJ48252.1"/>
    <property type="molecule type" value="Genomic_DNA"/>
</dbReference>
<comment type="caution">
    <text evidence="2">The sequence shown here is derived from an EMBL/GenBank/DDBJ whole genome shotgun (WGS) entry which is preliminary data.</text>
</comment>
<dbReference type="Proteomes" id="UP000268623">
    <property type="component" value="Unassembled WGS sequence"/>
</dbReference>
<protein>
    <submittedName>
        <fullName evidence="2">DUF721 domain-containing protein</fullName>
    </submittedName>
</protein>
<dbReference type="Pfam" id="PF05258">
    <property type="entry name" value="DciA"/>
    <property type="match status" value="1"/>
</dbReference>
<evidence type="ECO:0000256" key="1">
    <source>
        <dbReference type="SAM" id="MobiDB-lite"/>
    </source>
</evidence>
<feature type="region of interest" description="Disordered" evidence="1">
    <location>
        <begin position="61"/>
        <end position="83"/>
    </location>
</feature>
<dbReference type="OrthoDB" id="7160947at2"/>
<gene>
    <name evidence="2" type="ORF">D1O30_00055</name>
</gene>
<dbReference type="RefSeq" id="WP_123174258.1">
    <property type="nucleotide sequence ID" value="NZ_QWDD01000001.1"/>
</dbReference>
<proteinExistence type="predicted"/>
<dbReference type="AlphaFoldDB" id="A0A3M9XKS7"/>
<name>A0A3M9XKS7_9HYPH</name>
<dbReference type="InterPro" id="IPR007922">
    <property type="entry name" value="DciA-like"/>
</dbReference>
<evidence type="ECO:0000313" key="2">
    <source>
        <dbReference type="EMBL" id="RNJ48252.1"/>
    </source>
</evidence>